<keyword evidence="7" id="KW-1185">Reference proteome</keyword>
<feature type="transmembrane region" description="Helical" evidence="5">
    <location>
        <begin position="61"/>
        <end position="88"/>
    </location>
</feature>
<dbReference type="Gene3D" id="1.10.600.10">
    <property type="entry name" value="Farnesyl Diphosphate Synthase"/>
    <property type="match status" value="1"/>
</dbReference>
<dbReference type="PANTHER" id="PTHR35201:SF4">
    <property type="entry name" value="BETA-PINACENE SYNTHASE-RELATED"/>
    <property type="match status" value="1"/>
</dbReference>
<evidence type="ECO:0000256" key="1">
    <source>
        <dbReference type="ARBA" id="ARBA00001946"/>
    </source>
</evidence>
<dbReference type="EMBL" id="JAGPNK010000019">
    <property type="protein sequence ID" value="KAH7305266.1"/>
    <property type="molecule type" value="Genomic_DNA"/>
</dbReference>
<organism evidence="6 7">
    <name type="scientific">Stachybotrys elegans</name>
    <dbReference type="NCBI Taxonomy" id="80388"/>
    <lineage>
        <taxon>Eukaryota</taxon>
        <taxon>Fungi</taxon>
        <taxon>Dikarya</taxon>
        <taxon>Ascomycota</taxon>
        <taxon>Pezizomycotina</taxon>
        <taxon>Sordariomycetes</taxon>
        <taxon>Hypocreomycetidae</taxon>
        <taxon>Hypocreales</taxon>
        <taxon>Stachybotryaceae</taxon>
        <taxon>Stachybotrys</taxon>
    </lineage>
</organism>
<dbReference type="SFLD" id="SFLDS00005">
    <property type="entry name" value="Isoprenoid_Synthase_Type_I"/>
    <property type="match status" value="1"/>
</dbReference>
<dbReference type="GO" id="GO:0046872">
    <property type="term" value="F:metal ion binding"/>
    <property type="evidence" value="ECO:0007669"/>
    <property type="project" value="UniProtKB-KW"/>
</dbReference>
<comment type="caution">
    <text evidence="6">The sequence shown here is derived from an EMBL/GenBank/DDBJ whole genome shotgun (WGS) entry which is preliminary data.</text>
</comment>
<dbReference type="Pfam" id="PF19086">
    <property type="entry name" value="Terpene_syn_C_2"/>
    <property type="match status" value="1"/>
</dbReference>
<evidence type="ECO:0000256" key="2">
    <source>
        <dbReference type="ARBA" id="ARBA00006333"/>
    </source>
</evidence>
<evidence type="ECO:0000256" key="4">
    <source>
        <dbReference type="RuleBase" id="RU366034"/>
    </source>
</evidence>
<dbReference type="SFLD" id="SFLDG01020">
    <property type="entry name" value="Terpene_Cyclase_Like_2"/>
    <property type="match status" value="1"/>
</dbReference>
<dbReference type="InterPro" id="IPR034686">
    <property type="entry name" value="Terpene_cyclase-like_2"/>
</dbReference>
<comment type="cofactor">
    <cofactor evidence="1 4">
        <name>Mg(2+)</name>
        <dbReference type="ChEBI" id="CHEBI:18420"/>
    </cofactor>
</comment>
<evidence type="ECO:0000313" key="6">
    <source>
        <dbReference type="EMBL" id="KAH7305266.1"/>
    </source>
</evidence>
<sequence length="347" mass="39970">MRGTRITIPDLQLLTDHWPSAIHRDIEELEHEFNGILQHSAFSSLDHGRLQKMARFEIPHFGACWFSFAVTFEALLVATLFSTWLFVWDDETDSHEFSTLIDDFEKSCAFRKETLDYLKKSLRLHDDGISTSSISHSPIITSFEPIADVLIKQCTESERSKFMRELQFFIEMTEEEQQIQRRHYLPSVEEYMRRRMGSSAVRTCLALHEYVLGSRLPEDVMNSEYMHTIWHETNVIISVENDILSIKKEVDQSQVDTLIPLLSLELGSVQLAIEHATEMVRRSVQRLEAAEKLLLEKYSSHTKLQADLRKFISTCKSACNGNLNWSMTSGRYKLGCSSLKGGLSIVL</sequence>
<evidence type="ECO:0000256" key="3">
    <source>
        <dbReference type="ARBA" id="ARBA00022842"/>
    </source>
</evidence>
<keyword evidence="5" id="KW-0812">Transmembrane</keyword>
<gene>
    <name evidence="6" type="ORF">B0I35DRAFT_444262</name>
</gene>
<keyword evidence="5" id="KW-1133">Transmembrane helix</keyword>
<dbReference type="Proteomes" id="UP000813444">
    <property type="component" value="Unassembled WGS sequence"/>
</dbReference>
<reference evidence="6" key="1">
    <citation type="journal article" date="2021" name="Nat. Commun.">
        <title>Genetic determinants of endophytism in the Arabidopsis root mycobiome.</title>
        <authorList>
            <person name="Mesny F."/>
            <person name="Miyauchi S."/>
            <person name="Thiergart T."/>
            <person name="Pickel B."/>
            <person name="Atanasova L."/>
            <person name="Karlsson M."/>
            <person name="Huettel B."/>
            <person name="Barry K.W."/>
            <person name="Haridas S."/>
            <person name="Chen C."/>
            <person name="Bauer D."/>
            <person name="Andreopoulos W."/>
            <person name="Pangilinan J."/>
            <person name="LaButti K."/>
            <person name="Riley R."/>
            <person name="Lipzen A."/>
            <person name="Clum A."/>
            <person name="Drula E."/>
            <person name="Henrissat B."/>
            <person name="Kohler A."/>
            <person name="Grigoriev I.V."/>
            <person name="Martin F.M."/>
            <person name="Hacquard S."/>
        </authorList>
    </citation>
    <scope>NUCLEOTIDE SEQUENCE</scope>
    <source>
        <strain evidence="6">MPI-CAGE-CH-0235</strain>
    </source>
</reference>
<protein>
    <recommendedName>
        <fullName evidence="4">Terpene synthase</fullName>
        <ecNumber evidence="4">4.2.3.-</ecNumber>
    </recommendedName>
</protein>
<keyword evidence="4" id="KW-0479">Metal-binding</keyword>
<evidence type="ECO:0000313" key="7">
    <source>
        <dbReference type="Proteomes" id="UP000813444"/>
    </source>
</evidence>
<dbReference type="GO" id="GO:0008299">
    <property type="term" value="P:isoprenoid biosynthetic process"/>
    <property type="evidence" value="ECO:0007669"/>
    <property type="project" value="UniProtKB-ARBA"/>
</dbReference>
<accession>A0A8K0WKC9</accession>
<keyword evidence="3 4" id="KW-0460">Magnesium</keyword>
<dbReference type="EC" id="4.2.3.-" evidence="4"/>
<keyword evidence="5" id="KW-0472">Membrane</keyword>
<dbReference type="PANTHER" id="PTHR35201">
    <property type="entry name" value="TERPENE SYNTHASE"/>
    <property type="match status" value="1"/>
</dbReference>
<dbReference type="GO" id="GO:0010333">
    <property type="term" value="F:terpene synthase activity"/>
    <property type="evidence" value="ECO:0007669"/>
    <property type="project" value="InterPro"/>
</dbReference>
<evidence type="ECO:0000256" key="5">
    <source>
        <dbReference type="SAM" id="Phobius"/>
    </source>
</evidence>
<name>A0A8K0WKC9_9HYPO</name>
<dbReference type="InterPro" id="IPR008949">
    <property type="entry name" value="Isoprenoid_synthase_dom_sf"/>
</dbReference>
<dbReference type="OrthoDB" id="2861623at2759"/>
<proteinExistence type="inferred from homology"/>
<dbReference type="AlphaFoldDB" id="A0A8K0WKC9"/>
<comment type="similarity">
    <text evidence="2 4">Belongs to the terpene synthase family.</text>
</comment>
<keyword evidence="4" id="KW-0456">Lyase</keyword>
<dbReference type="SUPFAM" id="SSF48576">
    <property type="entry name" value="Terpenoid synthases"/>
    <property type="match status" value="1"/>
</dbReference>